<feature type="transmembrane region" description="Helical" evidence="1">
    <location>
        <begin position="106"/>
        <end position="124"/>
    </location>
</feature>
<dbReference type="STRING" id="1110546.GCA_001078375_01216"/>
<organism evidence="2 3">
    <name type="scientific">Veillonella tobetsuensis</name>
    <dbReference type="NCBI Taxonomy" id="1110546"/>
    <lineage>
        <taxon>Bacteria</taxon>
        <taxon>Bacillati</taxon>
        <taxon>Bacillota</taxon>
        <taxon>Negativicutes</taxon>
        <taxon>Veillonellales</taxon>
        <taxon>Veillonellaceae</taxon>
        <taxon>Veillonella</taxon>
    </lineage>
</organism>
<protein>
    <submittedName>
        <fullName evidence="2">Uncharacterized protein</fullName>
    </submittedName>
</protein>
<name>A0A2S7ZNV8_9FIRM</name>
<feature type="transmembrane region" description="Helical" evidence="1">
    <location>
        <begin position="40"/>
        <end position="60"/>
    </location>
</feature>
<dbReference type="RefSeq" id="WP_105093310.1">
    <property type="nucleotide sequence ID" value="NZ_PPDF01000012.1"/>
</dbReference>
<comment type="caution">
    <text evidence="2">The sequence shown here is derived from an EMBL/GenBank/DDBJ whole genome shotgun (WGS) entry which is preliminary data.</text>
</comment>
<dbReference type="Proteomes" id="UP000238877">
    <property type="component" value="Unassembled WGS sequence"/>
</dbReference>
<feature type="transmembrane region" description="Helical" evidence="1">
    <location>
        <begin position="75"/>
        <end position="94"/>
    </location>
</feature>
<evidence type="ECO:0000313" key="2">
    <source>
        <dbReference type="EMBL" id="PQL24969.1"/>
    </source>
</evidence>
<accession>A0A2S7ZNV8</accession>
<keyword evidence="1" id="KW-0472">Membrane</keyword>
<sequence length="148" mass="17117">MEIIKWLGFNTIPIGIIISIFLLIYGKIKHIKYLDPEVPLGRLFFFVGNTFALGIGFFSVKYGPAAMDSKTITEGIMYITLGYSFCIYGFTFFFMTGMRRSYDIGFPFWIYPLFIVVTSLSRLIDEDIFQFLLLGMYIFLLEPGRTNE</sequence>
<keyword evidence="1" id="KW-0812">Transmembrane</keyword>
<dbReference type="EMBL" id="PPDF01000012">
    <property type="protein sequence ID" value="PQL24969.1"/>
    <property type="molecule type" value="Genomic_DNA"/>
</dbReference>
<keyword evidence="1" id="KW-1133">Transmembrane helix</keyword>
<gene>
    <name evidence="2" type="ORF">VTHSUH11_08285</name>
</gene>
<evidence type="ECO:0000313" key="3">
    <source>
        <dbReference type="Proteomes" id="UP000238877"/>
    </source>
</evidence>
<feature type="transmembrane region" description="Helical" evidence="1">
    <location>
        <begin position="6"/>
        <end position="28"/>
    </location>
</feature>
<evidence type="ECO:0000256" key="1">
    <source>
        <dbReference type="SAM" id="Phobius"/>
    </source>
</evidence>
<proteinExistence type="predicted"/>
<reference evidence="2 3" key="1">
    <citation type="submission" date="2018-01" db="EMBL/GenBank/DDBJ databases">
        <title>Draft genome sequences of clinical isolates and type strains of oral Veillonella including Veillonella infantum sp., nov.</title>
        <authorList>
            <person name="Mashima I."/>
            <person name="Liao Y.-C."/>
            <person name="Sabharwal A."/>
            <person name="Haase E.M."/>
            <person name="Nakazawa F."/>
            <person name="Scannapieco F.A."/>
        </authorList>
    </citation>
    <scope>NUCLEOTIDE SEQUENCE [LARGE SCALE GENOMIC DNA]</scope>
    <source>
        <strain evidence="2 3">Y6</strain>
    </source>
</reference>
<dbReference type="AlphaFoldDB" id="A0A2S7ZNV8"/>